<dbReference type="Proteomes" id="UP000027135">
    <property type="component" value="Unassembled WGS sequence"/>
</dbReference>
<dbReference type="GO" id="GO:0008168">
    <property type="term" value="F:methyltransferase activity"/>
    <property type="evidence" value="ECO:0007669"/>
    <property type="project" value="UniProtKB-KW"/>
</dbReference>
<feature type="region of interest" description="Disordered" evidence="1">
    <location>
        <begin position="73"/>
        <end position="111"/>
    </location>
</feature>
<dbReference type="InterPro" id="IPR029063">
    <property type="entry name" value="SAM-dependent_MTases_sf"/>
</dbReference>
<protein>
    <submittedName>
        <fullName evidence="2">tRNA (Uracil-5-)-methyltransferase-like protein A</fullName>
    </submittedName>
</protein>
<dbReference type="InParanoid" id="A0A067QJR9"/>
<dbReference type="InterPro" id="IPR045850">
    <property type="entry name" value="TRM2_met"/>
</dbReference>
<accession>A0A067QJR9</accession>
<name>A0A067QJR9_ZOONE</name>
<dbReference type="Gene3D" id="2.40.50.1070">
    <property type="match status" value="1"/>
</dbReference>
<sequence length="1214" mass="137979">MASEDYIPLSGEGEQYEVIDEVTNTEFKGMDDATKKGEIILQGSEVYGTSETHREIRSSLEKEGLSAHDIYEESSKQAQSMSEEASTVHTKDADITKAPPPEQVVGVENSSEVNRSVSKLSDKLKITGSVNAEKMDTVYIKFVQSVTQTVPEESKMLDEKTINIEANQNNESENKMEVIKPKSSKDILLAPCADVQHKKAIVSNLNVLLVGGLYPGQSGDLKQLLNTTLGARSHVIEPRQKGDAVLRVRFKSKDEMEIAKTLLHNQLFLGSKLSAVVQNNQKEKRKAEEGDETNKPPAKKLKQEPFAQKSSKVTYKAQIAEKTADVHAKLHLLANILGGNYPKYNGLITQRQLKYGGLICPLNRFSACSPNKRFENWCKFSVGTEEATGLFAVGLRADSGYVNKISSVKHNFPPHVVKVAKVFEKMVRVSEKASEDSVGRCQHQFWHELVIRTNEACELMLIVYVHGSEELALGRMERLNKELKEFFENGERNNYGITSIYTKVTYTTARIPPQLKLVVGSPYFEETVMDLKFQLQPTVHFWSNIDAARMVCTGVKQLLTPAKNNALLEVSFSGLGLVGLYLSRDVGEVLSVDAQRTAEEARKTATLNNITNCKYFDGSPEVVLHKVAENIKYNKACAVMICSGNNISACVKAMEELRKIEKVRRLVLVTEVFKSRFNFILTLCNPTRRKGRGNPFFPMRAIPVDTVPKGKGYVLLILMQRIGLLSLHQTVNQTVNDPAMQSTGKGPGNCRAAGIVMPYDKEARNRRMRQGDARLKIIMRREERELLQQRNEKYSFRVPEGHMFEGRMSGESHFYKQYPRTGQFDRPYSHTQSSVLEEGQLKDLKAKEWKRMMEKEEQQHWLEREEQRRWLEKEEHGKWIEEKELKRQIEEKKLKRWMEEERERELMRTGVNLRTTNSVVQDLIADSLRETTISQLSVETAQKLKQLIAEAVRSVGVIDQDERQSIFNTSRGIGGIHPRAVMSSQLRRSDKEMLEGDTHYVREVDYVHKHMEVDNVHQHKHNACGSAVGRHEDKQIPHSRHFEKVYSPSAMEISSLYQRRYEGESSGGSNNNLPHGEGENSYTRHIYHSDVNTSQMQEEKFSQKLNNYVSYEHLAGSYVRNAHQASQNIRPLFNSGMEKTSGSNVRLHAPNWNTVNAETNYIPLSDARKEIACSIPKPPGTDDAYFPGRSNYVYRDSVPGTSFRWQEDSTHTWY</sequence>
<keyword evidence="2" id="KW-0489">Methyltransferase</keyword>
<dbReference type="AlphaFoldDB" id="A0A067QJR9"/>
<dbReference type="PANTHER" id="PTHR45904:SF2">
    <property type="entry name" value="TRNA (URACIL-5-)-METHYLTRANSFERASE HOMOLOG A"/>
    <property type="match status" value="1"/>
</dbReference>
<keyword evidence="3" id="KW-1185">Reference proteome</keyword>
<dbReference type="eggNOG" id="KOG2187">
    <property type="taxonomic scope" value="Eukaryota"/>
</dbReference>
<feature type="compositionally biased region" description="Polar residues" evidence="1">
    <location>
        <begin position="76"/>
        <end position="88"/>
    </location>
</feature>
<evidence type="ECO:0000256" key="1">
    <source>
        <dbReference type="SAM" id="MobiDB-lite"/>
    </source>
</evidence>
<reference evidence="2 3" key="1">
    <citation type="journal article" date="2014" name="Nat. Commun.">
        <title>Molecular traces of alternative social organization in a termite genome.</title>
        <authorList>
            <person name="Terrapon N."/>
            <person name="Li C."/>
            <person name="Robertson H.M."/>
            <person name="Ji L."/>
            <person name="Meng X."/>
            <person name="Booth W."/>
            <person name="Chen Z."/>
            <person name="Childers C.P."/>
            <person name="Glastad K.M."/>
            <person name="Gokhale K."/>
            <person name="Gowin J."/>
            <person name="Gronenberg W."/>
            <person name="Hermansen R.A."/>
            <person name="Hu H."/>
            <person name="Hunt B.G."/>
            <person name="Huylmans A.K."/>
            <person name="Khalil S.M."/>
            <person name="Mitchell R.D."/>
            <person name="Munoz-Torres M.C."/>
            <person name="Mustard J.A."/>
            <person name="Pan H."/>
            <person name="Reese J.T."/>
            <person name="Scharf M.E."/>
            <person name="Sun F."/>
            <person name="Vogel H."/>
            <person name="Xiao J."/>
            <person name="Yang W."/>
            <person name="Yang Z."/>
            <person name="Yang Z."/>
            <person name="Zhou J."/>
            <person name="Zhu J."/>
            <person name="Brent C.S."/>
            <person name="Elsik C.G."/>
            <person name="Goodisman M.A."/>
            <person name="Liberles D.A."/>
            <person name="Roe R.M."/>
            <person name="Vargo E.L."/>
            <person name="Vilcinskas A."/>
            <person name="Wang J."/>
            <person name="Bornberg-Bauer E."/>
            <person name="Korb J."/>
            <person name="Zhang G."/>
            <person name="Liebig J."/>
        </authorList>
    </citation>
    <scope>NUCLEOTIDE SEQUENCE [LARGE SCALE GENOMIC DNA]</scope>
    <source>
        <tissue evidence="2">Whole organism</tissue>
    </source>
</reference>
<evidence type="ECO:0000313" key="2">
    <source>
        <dbReference type="EMBL" id="KDR09092.1"/>
    </source>
</evidence>
<gene>
    <name evidence="2" type="ORF">L798_01048</name>
</gene>
<evidence type="ECO:0000313" key="3">
    <source>
        <dbReference type="Proteomes" id="UP000027135"/>
    </source>
</evidence>
<feature type="compositionally biased region" description="Basic and acidic residues" evidence="1">
    <location>
        <begin position="281"/>
        <end position="294"/>
    </location>
</feature>
<dbReference type="SUPFAM" id="SSF53335">
    <property type="entry name" value="S-adenosyl-L-methionine-dependent methyltransferases"/>
    <property type="match status" value="1"/>
</dbReference>
<dbReference type="EMBL" id="KK853274">
    <property type="protein sequence ID" value="KDR09092.1"/>
    <property type="molecule type" value="Genomic_DNA"/>
</dbReference>
<keyword evidence="2" id="KW-0808">Transferase</keyword>
<dbReference type="GO" id="GO:0032259">
    <property type="term" value="P:methylation"/>
    <property type="evidence" value="ECO:0007669"/>
    <property type="project" value="UniProtKB-KW"/>
</dbReference>
<feature type="region of interest" description="Disordered" evidence="1">
    <location>
        <begin position="280"/>
        <end position="306"/>
    </location>
</feature>
<dbReference type="STRING" id="136037.A0A067QJR9"/>
<dbReference type="GO" id="GO:0003723">
    <property type="term" value="F:RNA binding"/>
    <property type="evidence" value="ECO:0007669"/>
    <property type="project" value="TreeGrafter"/>
</dbReference>
<proteinExistence type="predicted"/>
<dbReference type="OrthoDB" id="10250660at2759"/>
<feature type="region of interest" description="Disordered" evidence="1">
    <location>
        <begin position="1060"/>
        <end position="1081"/>
    </location>
</feature>
<organism evidence="2 3">
    <name type="scientific">Zootermopsis nevadensis</name>
    <name type="common">Dampwood termite</name>
    <dbReference type="NCBI Taxonomy" id="136037"/>
    <lineage>
        <taxon>Eukaryota</taxon>
        <taxon>Metazoa</taxon>
        <taxon>Ecdysozoa</taxon>
        <taxon>Arthropoda</taxon>
        <taxon>Hexapoda</taxon>
        <taxon>Insecta</taxon>
        <taxon>Pterygota</taxon>
        <taxon>Neoptera</taxon>
        <taxon>Polyneoptera</taxon>
        <taxon>Dictyoptera</taxon>
        <taxon>Blattodea</taxon>
        <taxon>Blattoidea</taxon>
        <taxon>Termitoidae</taxon>
        <taxon>Termopsidae</taxon>
        <taxon>Zootermopsis</taxon>
    </lineage>
</organism>
<dbReference type="Gene3D" id="3.40.50.150">
    <property type="entry name" value="Vaccinia Virus protein VP39"/>
    <property type="match status" value="1"/>
</dbReference>
<dbReference type="PANTHER" id="PTHR45904">
    <property type="entry name" value="TRNA (URACIL-5-)-METHYLTRANSFERASE"/>
    <property type="match status" value="1"/>
</dbReference>